<evidence type="ECO:0000256" key="2">
    <source>
        <dbReference type="ARBA" id="ARBA00022475"/>
    </source>
</evidence>
<feature type="transmembrane region" description="Helical" evidence="8">
    <location>
        <begin position="66"/>
        <end position="89"/>
    </location>
</feature>
<dbReference type="GO" id="GO:0005886">
    <property type="term" value="C:plasma membrane"/>
    <property type="evidence" value="ECO:0007669"/>
    <property type="project" value="UniProtKB-SubCell"/>
</dbReference>
<evidence type="ECO:0000313" key="10">
    <source>
        <dbReference type="Proteomes" id="UP000036325"/>
    </source>
</evidence>
<dbReference type="PANTHER" id="PTHR36570">
    <property type="entry name" value="DISULFIDE BOND FORMATION PROTEIN B"/>
    <property type="match status" value="1"/>
</dbReference>
<keyword evidence="2" id="KW-1003">Cell membrane</keyword>
<evidence type="ECO:0000256" key="4">
    <source>
        <dbReference type="ARBA" id="ARBA00022982"/>
    </source>
</evidence>
<dbReference type="AlphaFoldDB" id="A0A0J6LHK3"/>
<keyword evidence="3 8" id="KW-0812">Transmembrane</keyword>
<gene>
    <name evidence="9" type="ORF">TU86_13060</name>
</gene>
<evidence type="ECO:0000256" key="1">
    <source>
        <dbReference type="ARBA" id="ARBA00004651"/>
    </source>
</evidence>
<dbReference type="RefSeq" id="WP_048364717.1">
    <property type="nucleotide sequence ID" value="NZ_JYLF01000004.1"/>
</dbReference>
<organism evidence="9 10">
    <name type="scientific">Pseudomonas weihenstephanensis</name>
    <dbReference type="NCBI Taxonomy" id="1608994"/>
    <lineage>
        <taxon>Bacteria</taxon>
        <taxon>Pseudomonadati</taxon>
        <taxon>Pseudomonadota</taxon>
        <taxon>Gammaproteobacteria</taxon>
        <taxon>Pseudomonadales</taxon>
        <taxon>Pseudomonadaceae</taxon>
        <taxon>Pseudomonas</taxon>
    </lineage>
</organism>
<dbReference type="OrthoDB" id="3711263at2"/>
<reference evidence="9 10" key="1">
    <citation type="submission" date="2015-02" db="EMBL/GenBank/DDBJ databases">
        <title>Pseudomonas helleri sp. nov. and Pseudomonas weihenstephanensis sp. nov., isolated from raw cows milk.</title>
        <authorList>
            <person name="von Neubeck M."/>
            <person name="Huptas C."/>
            <person name="Wenning M."/>
            <person name="Scherer S."/>
        </authorList>
    </citation>
    <scope>NUCLEOTIDE SEQUENCE [LARGE SCALE GENOMIC DNA]</scope>
    <source>
        <strain evidence="9 10">DSM 29166</strain>
    </source>
</reference>
<evidence type="ECO:0000256" key="5">
    <source>
        <dbReference type="ARBA" id="ARBA00022989"/>
    </source>
</evidence>
<dbReference type="GO" id="GO:0015035">
    <property type="term" value="F:protein-disulfide reductase activity"/>
    <property type="evidence" value="ECO:0007669"/>
    <property type="project" value="InterPro"/>
</dbReference>
<comment type="subcellular location">
    <subcellularLocation>
        <location evidence="1">Cell membrane</location>
        <topology evidence="1">Multi-pass membrane protein</topology>
    </subcellularLocation>
</comment>
<proteinExistence type="predicted"/>
<keyword evidence="4" id="KW-0249">Electron transport</keyword>
<sequence>MFLACSRFIFLLTFLASFLVLSASLYLEYGSGLEPCSLCWVQRFFLTACCLVNLFAFLYASRLTRVWACALLSTAMAVGGAVVALRQVLLQRLEPEQLMFCQPDLACMWEYLSFGNWFLALYRGSEACLRVSWTVFGLSVPELSLLAFTGMCLLSGAQIIRLTFSRPKARPCDAG</sequence>
<dbReference type="Pfam" id="PF02600">
    <property type="entry name" value="DsbB"/>
    <property type="match status" value="1"/>
</dbReference>
<name>A0A0J6LHK3_9PSED</name>
<feature type="transmembrane region" description="Helical" evidence="8">
    <location>
        <begin position="143"/>
        <end position="160"/>
    </location>
</feature>
<dbReference type="InterPro" id="IPR050183">
    <property type="entry name" value="DsbB"/>
</dbReference>
<evidence type="ECO:0000256" key="7">
    <source>
        <dbReference type="ARBA" id="ARBA00023284"/>
    </source>
</evidence>
<keyword evidence="7" id="KW-0676">Redox-active center</keyword>
<keyword evidence="6 8" id="KW-0472">Membrane</keyword>
<comment type="caution">
    <text evidence="9">The sequence shown here is derived from an EMBL/GenBank/DDBJ whole genome shotgun (WGS) entry which is preliminary data.</text>
</comment>
<dbReference type="PANTHER" id="PTHR36570:SF3">
    <property type="entry name" value="DISULFIDE BOND FORMATION PROTEIN B"/>
    <property type="match status" value="1"/>
</dbReference>
<evidence type="ECO:0000256" key="6">
    <source>
        <dbReference type="ARBA" id="ARBA00023136"/>
    </source>
</evidence>
<dbReference type="EMBL" id="JYLF01000004">
    <property type="protein sequence ID" value="KMN13816.1"/>
    <property type="molecule type" value="Genomic_DNA"/>
</dbReference>
<dbReference type="GO" id="GO:0006457">
    <property type="term" value="P:protein folding"/>
    <property type="evidence" value="ECO:0007669"/>
    <property type="project" value="InterPro"/>
</dbReference>
<evidence type="ECO:0000256" key="8">
    <source>
        <dbReference type="SAM" id="Phobius"/>
    </source>
</evidence>
<evidence type="ECO:0000313" key="9">
    <source>
        <dbReference type="EMBL" id="KMN13816.1"/>
    </source>
</evidence>
<keyword evidence="5 8" id="KW-1133">Transmembrane helix</keyword>
<dbReference type="InterPro" id="IPR023380">
    <property type="entry name" value="DsbB-like_sf"/>
</dbReference>
<protein>
    <submittedName>
        <fullName evidence="9">Disulfide bond formation protein B</fullName>
    </submittedName>
</protein>
<dbReference type="STRING" id="1608994.TU86_13060"/>
<accession>A0A0J6LHK3</accession>
<evidence type="ECO:0000256" key="3">
    <source>
        <dbReference type="ARBA" id="ARBA00022692"/>
    </source>
</evidence>
<dbReference type="Gene3D" id="1.20.1550.10">
    <property type="entry name" value="DsbB-like"/>
    <property type="match status" value="1"/>
</dbReference>
<dbReference type="PATRIC" id="fig|1608994.3.peg.3262"/>
<keyword evidence="4" id="KW-0813">Transport</keyword>
<feature type="transmembrane region" description="Helical" evidence="8">
    <location>
        <begin position="40"/>
        <end position="59"/>
    </location>
</feature>
<dbReference type="InterPro" id="IPR003752">
    <property type="entry name" value="DiS_bond_form_DsbB/BdbC"/>
</dbReference>
<dbReference type="SUPFAM" id="SSF158442">
    <property type="entry name" value="DsbB-like"/>
    <property type="match status" value="1"/>
</dbReference>
<dbReference type="Proteomes" id="UP000036325">
    <property type="component" value="Unassembled WGS sequence"/>
</dbReference>